<reference evidence="1 3" key="1">
    <citation type="journal article" date="2012" name="Nature">
        <title>Algal genomes reveal evolutionary mosaicism and the fate of nucleomorphs.</title>
        <authorList>
            <consortium name="DOE Joint Genome Institute"/>
            <person name="Curtis B.A."/>
            <person name="Tanifuji G."/>
            <person name="Burki F."/>
            <person name="Gruber A."/>
            <person name="Irimia M."/>
            <person name="Maruyama S."/>
            <person name="Arias M.C."/>
            <person name="Ball S.G."/>
            <person name="Gile G.H."/>
            <person name="Hirakawa Y."/>
            <person name="Hopkins J.F."/>
            <person name="Kuo A."/>
            <person name="Rensing S.A."/>
            <person name="Schmutz J."/>
            <person name="Symeonidi A."/>
            <person name="Elias M."/>
            <person name="Eveleigh R.J."/>
            <person name="Herman E.K."/>
            <person name="Klute M.J."/>
            <person name="Nakayama T."/>
            <person name="Obornik M."/>
            <person name="Reyes-Prieto A."/>
            <person name="Armbrust E.V."/>
            <person name="Aves S.J."/>
            <person name="Beiko R.G."/>
            <person name="Coutinho P."/>
            <person name="Dacks J.B."/>
            <person name="Durnford D.G."/>
            <person name="Fast N.M."/>
            <person name="Green B.R."/>
            <person name="Grisdale C.J."/>
            <person name="Hempel F."/>
            <person name="Henrissat B."/>
            <person name="Hoppner M.P."/>
            <person name="Ishida K."/>
            <person name="Kim E."/>
            <person name="Koreny L."/>
            <person name="Kroth P.G."/>
            <person name="Liu Y."/>
            <person name="Malik S.B."/>
            <person name="Maier U.G."/>
            <person name="McRose D."/>
            <person name="Mock T."/>
            <person name="Neilson J.A."/>
            <person name="Onodera N.T."/>
            <person name="Poole A.M."/>
            <person name="Pritham E.J."/>
            <person name="Richards T.A."/>
            <person name="Rocap G."/>
            <person name="Roy S.W."/>
            <person name="Sarai C."/>
            <person name="Schaack S."/>
            <person name="Shirato S."/>
            <person name="Slamovits C.H."/>
            <person name="Spencer D.F."/>
            <person name="Suzuki S."/>
            <person name="Worden A.Z."/>
            <person name="Zauner S."/>
            <person name="Barry K."/>
            <person name="Bell C."/>
            <person name="Bharti A.K."/>
            <person name="Crow J.A."/>
            <person name="Grimwood J."/>
            <person name="Kramer R."/>
            <person name="Lindquist E."/>
            <person name="Lucas S."/>
            <person name="Salamov A."/>
            <person name="McFadden G.I."/>
            <person name="Lane C.E."/>
            <person name="Keeling P.J."/>
            <person name="Gray M.W."/>
            <person name="Grigoriev I.V."/>
            <person name="Archibald J.M."/>
        </authorList>
    </citation>
    <scope>NUCLEOTIDE SEQUENCE</scope>
    <source>
        <strain evidence="1 3">CCMP2712</strain>
    </source>
</reference>
<dbReference type="AlphaFoldDB" id="L1JR01"/>
<organism evidence="1">
    <name type="scientific">Guillardia theta (strain CCMP2712)</name>
    <name type="common">Cryptophyte</name>
    <dbReference type="NCBI Taxonomy" id="905079"/>
    <lineage>
        <taxon>Eukaryota</taxon>
        <taxon>Cryptophyceae</taxon>
        <taxon>Pyrenomonadales</taxon>
        <taxon>Geminigeraceae</taxon>
        <taxon>Guillardia</taxon>
    </lineage>
</organism>
<evidence type="ECO:0000313" key="1">
    <source>
        <dbReference type="EMBL" id="EKX50714.1"/>
    </source>
</evidence>
<sequence>MLVPVFKSLFSGDPMGVPSLNACTLKNSSFYVCNNAVDSPELYVHYDGVNGPDDGHEWLVGHPFY</sequence>
<dbReference type="RefSeq" id="XP_005837694.1">
    <property type="nucleotide sequence ID" value="XM_005837637.1"/>
</dbReference>
<keyword evidence="3" id="KW-1185">Reference proteome</keyword>
<evidence type="ECO:0000313" key="2">
    <source>
        <dbReference type="EnsemblProtists" id="EKX50714"/>
    </source>
</evidence>
<accession>L1JR01</accession>
<dbReference type="HOGENOM" id="CLU_190279_0_0_1"/>
<protein>
    <submittedName>
        <fullName evidence="1 2">Uncharacterized protein</fullName>
    </submittedName>
</protein>
<reference evidence="2" key="3">
    <citation type="submission" date="2015-06" db="UniProtKB">
        <authorList>
            <consortium name="EnsemblProtists"/>
        </authorList>
    </citation>
    <scope>IDENTIFICATION</scope>
</reference>
<proteinExistence type="predicted"/>
<reference evidence="3" key="2">
    <citation type="submission" date="2012-11" db="EMBL/GenBank/DDBJ databases">
        <authorList>
            <person name="Kuo A."/>
            <person name="Curtis B.A."/>
            <person name="Tanifuji G."/>
            <person name="Burki F."/>
            <person name="Gruber A."/>
            <person name="Irimia M."/>
            <person name="Maruyama S."/>
            <person name="Arias M.C."/>
            <person name="Ball S.G."/>
            <person name="Gile G.H."/>
            <person name="Hirakawa Y."/>
            <person name="Hopkins J.F."/>
            <person name="Rensing S.A."/>
            <person name="Schmutz J."/>
            <person name="Symeonidi A."/>
            <person name="Elias M."/>
            <person name="Eveleigh R.J."/>
            <person name="Herman E.K."/>
            <person name="Klute M.J."/>
            <person name="Nakayama T."/>
            <person name="Obornik M."/>
            <person name="Reyes-Prieto A."/>
            <person name="Armbrust E.V."/>
            <person name="Aves S.J."/>
            <person name="Beiko R.G."/>
            <person name="Coutinho P."/>
            <person name="Dacks J.B."/>
            <person name="Durnford D.G."/>
            <person name="Fast N.M."/>
            <person name="Green B.R."/>
            <person name="Grisdale C."/>
            <person name="Hempe F."/>
            <person name="Henrissat B."/>
            <person name="Hoppner M.P."/>
            <person name="Ishida K.-I."/>
            <person name="Kim E."/>
            <person name="Koreny L."/>
            <person name="Kroth P.G."/>
            <person name="Liu Y."/>
            <person name="Malik S.-B."/>
            <person name="Maier U.G."/>
            <person name="McRose D."/>
            <person name="Mock T."/>
            <person name="Neilson J.A."/>
            <person name="Onodera N.T."/>
            <person name="Poole A.M."/>
            <person name="Pritham E.J."/>
            <person name="Richards T.A."/>
            <person name="Rocap G."/>
            <person name="Roy S.W."/>
            <person name="Sarai C."/>
            <person name="Schaack S."/>
            <person name="Shirato S."/>
            <person name="Slamovits C.H."/>
            <person name="Spencer D.F."/>
            <person name="Suzuki S."/>
            <person name="Worden A.Z."/>
            <person name="Zauner S."/>
            <person name="Barry K."/>
            <person name="Bell C."/>
            <person name="Bharti A.K."/>
            <person name="Crow J.A."/>
            <person name="Grimwood J."/>
            <person name="Kramer R."/>
            <person name="Lindquist E."/>
            <person name="Lucas S."/>
            <person name="Salamov A."/>
            <person name="McFadden G.I."/>
            <person name="Lane C.E."/>
            <person name="Keeling P.J."/>
            <person name="Gray M.W."/>
            <person name="Grigoriev I.V."/>
            <person name="Archibald J.M."/>
        </authorList>
    </citation>
    <scope>NUCLEOTIDE SEQUENCE</scope>
    <source>
        <strain evidence="3">CCMP2712</strain>
    </source>
</reference>
<evidence type="ECO:0000313" key="3">
    <source>
        <dbReference type="Proteomes" id="UP000011087"/>
    </source>
</evidence>
<dbReference type="PaxDb" id="55529-EKX50714"/>
<dbReference type="Proteomes" id="UP000011087">
    <property type="component" value="Unassembled WGS sequence"/>
</dbReference>
<dbReference type="GeneID" id="17307694"/>
<dbReference type="KEGG" id="gtt:GUITHDRAFT_151059"/>
<name>L1JR01_GUITC</name>
<gene>
    <name evidence="1" type="ORF">GUITHDRAFT_151059</name>
</gene>
<dbReference type="EMBL" id="JH992977">
    <property type="protein sequence ID" value="EKX50714.1"/>
    <property type="molecule type" value="Genomic_DNA"/>
</dbReference>
<dbReference type="EnsemblProtists" id="EKX50714">
    <property type="protein sequence ID" value="EKX50714"/>
    <property type="gene ID" value="GUITHDRAFT_151059"/>
</dbReference>